<accession>A0AA88EBW7</accession>
<evidence type="ECO:0000313" key="1">
    <source>
        <dbReference type="EMBL" id="GMN69616.1"/>
    </source>
</evidence>
<sequence>MTGTGRQVFGGAE</sequence>
<organism evidence="1 2">
    <name type="scientific">Ficus carica</name>
    <name type="common">Common fig</name>
    <dbReference type="NCBI Taxonomy" id="3494"/>
    <lineage>
        <taxon>Eukaryota</taxon>
        <taxon>Viridiplantae</taxon>
        <taxon>Streptophyta</taxon>
        <taxon>Embryophyta</taxon>
        <taxon>Tracheophyta</taxon>
        <taxon>Spermatophyta</taxon>
        <taxon>Magnoliopsida</taxon>
        <taxon>eudicotyledons</taxon>
        <taxon>Gunneridae</taxon>
        <taxon>Pentapetalae</taxon>
        <taxon>rosids</taxon>
        <taxon>fabids</taxon>
        <taxon>Rosales</taxon>
        <taxon>Moraceae</taxon>
        <taxon>Ficeae</taxon>
        <taxon>Ficus</taxon>
    </lineage>
</organism>
<protein>
    <submittedName>
        <fullName evidence="1">Uncharacterized protein</fullName>
    </submittedName>
</protein>
<reference evidence="1" key="1">
    <citation type="submission" date="2023-07" db="EMBL/GenBank/DDBJ databases">
        <title>draft genome sequence of fig (Ficus carica).</title>
        <authorList>
            <person name="Takahashi T."/>
            <person name="Nishimura K."/>
        </authorList>
    </citation>
    <scope>NUCLEOTIDE SEQUENCE</scope>
</reference>
<evidence type="ECO:0000313" key="2">
    <source>
        <dbReference type="Proteomes" id="UP001187192"/>
    </source>
</evidence>
<proteinExistence type="predicted"/>
<dbReference type="EMBL" id="BTGU01000890">
    <property type="protein sequence ID" value="GMN69616.1"/>
    <property type="molecule type" value="Genomic_DNA"/>
</dbReference>
<gene>
    <name evidence="1" type="ORF">TIFTF001_038668</name>
</gene>
<comment type="caution">
    <text evidence="1">The sequence shown here is derived from an EMBL/GenBank/DDBJ whole genome shotgun (WGS) entry which is preliminary data.</text>
</comment>
<name>A0AA88EBW7_FICCA</name>
<dbReference type="Proteomes" id="UP001187192">
    <property type="component" value="Unassembled WGS sequence"/>
</dbReference>
<keyword evidence="2" id="KW-1185">Reference proteome</keyword>